<evidence type="ECO:0000256" key="4">
    <source>
        <dbReference type="ARBA" id="ARBA00012477"/>
    </source>
</evidence>
<feature type="compositionally biased region" description="Basic residues" evidence="11">
    <location>
        <begin position="442"/>
        <end position="454"/>
    </location>
</feature>
<dbReference type="Pfam" id="PF13691">
    <property type="entry name" value="Lactamase_B_4"/>
    <property type="match status" value="1"/>
</dbReference>
<dbReference type="CDD" id="cd07718">
    <property type="entry name" value="RNaseZ_ELAC1_ELAC2-C-term-like_MBL-fold"/>
    <property type="match status" value="1"/>
</dbReference>
<feature type="domain" description="Metallo-beta-lactamase" evidence="12">
    <location>
        <begin position="653"/>
        <end position="883"/>
    </location>
</feature>
<evidence type="ECO:0000256" key="10">
    <source>
        <dbReference type="ARBA" id="ARBA00022833"/>
    </source>
</evidence>
<dbReference type="EC" id="3.1.26.11" evidence="4"/>
<feature type="region of interest" description="Disordered" evidence="11">
    <location>
        <begin position="441"/>
        <end position="495"/>
    </location>
</feature>
<dbReference type="Pfam" id="PF12706">
    <property type="entry name" value="Lactamase_B_2"/>
    <property type="match status" value="1"/>
</dbReference>
<evidence type="ECO:0000256" key="1">
    <source>
        <dbReference type="ARBA" id="ARBA00000402"/>
    </source>
</evidence>
<comment type="similarity">
    <text evidence="3">Belongs to the RNase Z family.</text>
</comment>
<comment type="catalytic activity">
    <reaction evidence="1">
        <text>Endonucleolytic cleavage of RNA, removing extra 3' nucleotides from tRNA precursor, generating 3' termini of tRNAs. A 3'-hydroxy group is left at the tRNA terminus and a 5'-phosphoryl group is left at the trailer molecule.</text>
        <dbReference type="EC" id="3.1.26.11"/>
    </reaction>
</comment>
<evidence type="ECO:0000313" key="14">
    <source>
        <dbReference type="EMBL" id="KAK7202476.1"/>
    </source>
</evidence>
<dbReference type="PANTHER" id="PTHR12553">
    <property type="entry name" value="ZINC PHOSPHODIESTERASE ELAC PROTEIN 2"/>
    <property type="match status" value="1"/>
</dbReference>
<evidence type="ECO:0000259" key="13">
    <source>
        <dbReference type="Pfam" id="PF13691"/>
    </source>
</evidence>
<keyword evidence="5" id="KW-0819">tRNA processing</keyword>
<name>A0ABR1EXZ1_9ASCO</name>
<comment type="cofactor">
    <cofactor evidence="2">
        <name>Zn(2+)</name>
        <dbReference type="ChEBI" id="CHEBI:29105"/>
    </cofactor>
</comment>
<accession>A0ABR1EXZ1</accession>
<dbReference type="InterPro" id="IPR027794">
    <property type="entry name" value="tRNase_Z_dom"/>
</dbReference>
<dbReference type="EMBL" id="JBBJBU010000017">
    <property type="protein sequence ID" value="KAK7202476.1"/>
    <property type="molecule type" value="Genomic_DNA"/>
</dbReference>
<dbReference type="GeneID" id="90039323"/>
<gene>
    <name evidence="14" type="ORF">BZA70DRAFT_285888</name>
</gene>
<dbReference type="PANTHER" id="PTHR12553:SF49">
    <property type="entry name" value="ZINC PHOSPHODIESTERASE ELAC PROTEIN 2"/>
    <property type="match status" value="1"/>
</dbReference>
<evidence type="ECO:0000256" key="8">
    <source>
        <dbReference type="ARBA" id="ARBA00022759"/>
    </source>
</evidence>
<feature type="region of interest" description="Disordered" evidence="11">
    <location>
        <begin position="575"/>
        <end position="604"/>
    </location>
</feature>
<evidence type="ECO:0000256" key="7">
    <source>
        <dbReference type="ARBA" id="ARBA00022723"/>
    </source>
</evidence>
<organism evidence="14 15">
    <name type="scientific">Myxozyma melibiosi</name>
    <dbReference type="NCBI Taxonomy" id="54550"/>
    <lineage>
        <taxon>Eukaryota</taxon>
        <taxon>Fungi</taxon>
        <taxon>Dikarya</taxon>
        <taxon>Ascomycota</taxon>
        <taxon>Saccharomycotina</taxon>
        <taxon>Lipomycetes</taxon>
        <taxon>Lipomycetales</taxon>
        <taxon>Lipomycetaceae</taxon>
        <taxon>Myxozyma</taxon>
    </lineage>
</organism>
<comment type="caution">
    <text evidence="14">The sequence shown here is derived from an EMBL/GenBank/DDBJ whole genome shotgun (WGS) entry which is preliminary data.</text>
</comment>
<dbReference type="Proteomes" id="UP001498771">
    <property type="component" value="Unassembled WGS sequence"/>
</dbReference>
<feature type="domain" description="tRNase Z endonuclease" evidence="13">
    <location>
        <begin position="20"/>
        <end position="81"/>
    </location>
</feature>
<dbReference type="InterPro" id="IPR047151">
    <property type="entry name" value="RNZ2-like"/>
</dbReference>
<keyword evidence="10" id="KW-0862">Zinc</keyword>
<evidence type="ECO:0000256" key="9">
    <source>
        <dbReference type="ARBA" id="ARBA00022801"/>
    </source>
</evidence>
<dbReference type="RefSeq" id="XP_064765509.1">
    <property type="nucleotide sequence ID" value="XM_064913811.1"/>
</dbReference>
<evidence type="ECO:0000313" key="15">
    <source>
        <dbReference type="Proteomes" id="UP001498771"/>
    </source>
</evidence>
<protein>
    <recommendedName>
        <fullName evidence="4">ribonuclease Z</fullName>
        <ecNumber evidence="4">3.1.26.11</ecNumber>
    </recommendedName>
</protein>
<evidence type="ECO:0000256" key="11">
    <source>
        <dbReference type="SAM" id="MobiDB-lite"/>
    </source>
</evidence>
<keyword evidence="7" id="KW-0479">Metal-binding</keyword>
<keyword evidence="9" id="KW-0378">Hydrolase</keyword>
<sequence>MNGTQDVDGPQGSLIIRARVLAQPSLDLTACALEVEIAGRSYLFGRVGEGFQRLCCEYGFRTSRFQDIFLSGSADWTSQMGGLPGLILTLDELAVENIQVFGDANVPWALASLRRFFQREACDISAKRADSDFHDKDLVVVPVELFGASDAAEAHVSSSEDEAARQAIVDTGLKRMFPHKDRIIRDGKKQLSGQTEMREQYDTTEILQVVRPPSPSRPSLSYIIQPRPPRGKFDENLAAFYRLPFGPERAEVINGKTWTRDDGLDVTTEMVTAPPQSVRRMAFIDIPTLQHLQDAKTKNWFARVPKPSEYLAGAQTVVDRFPSQQEIEEEKQKAESEPFAQRVYFEQPVYGFVVHDLGREVEPFSEEFISFMKSFGPECDHIINHPDYTPNTLTYNRAAQFAIALGMISPTHFREPIITPASKLVDEKYTPVEAEEIPVKGGGKKLTRHQKKRKAIQEKKEREVHGNAIEPPPSPILQPVDDTPTDSPNPRPELSVMPIIQGTTYVLKGKLITSNAHKIATGDWRDSDKLANTTVEMYNEILERFPNGPRRIVTTEAGHEGAMNYSALEKKNLIENPTDDNASSSENKRGRSASPPSQKKKQRVEIANQVTVITCGTGSATPAVFRNVIGTIVKLPFYPAPDDSGSPLRTKSVLLDCGESTVQNLRRLYGLSGTDEILREIKVVFISHLHADHFFGVLTFLRARNDAFNGHTLEEGDSRTLYIVGSRRMILWLQEWQQLHPNLTADVRFVENRYLAERETYRQTSEHPTTSVEGGAEEYKASYEDLLSAMSLRKVATCRAVHAQLAHSVAFTFKNGFKLAYSGDTRPNYAFTQIGRDADLLVHEATMEDDLLASAISKRHSTLSEALAVGYVMNAKNILLTHFSQRYPVSISLFGGSSFLSSESDHLLSGVSRLQNEDRDGRFIRENVETRPSDRLSEKGKRAVERQIKWSANVKLSFAYDGMQMQLADFDCQGAWTKPMRVMFCDLNRDLIEQDLEAKESLNGKLL</sequence>
<keyword evidence="8" id="KW-0255">Endonuclease</keyword>
<evidence type="ECO:0000259" key="12">
    <source>
        <dbReference type="Pfam" id="PF12706"/>
    </source>
</evidence>
<evidence type="ECO:0000256" key="5">
    <source>
        <dbReference type="ARBA" id="ARBA00022694"/>
    </source>
</evidence>
<proteinExistence type="inferred from homology"/>
<dbReference type="SUPFAM" id="SSF56281">
    <property type="entry name" value="Metallo-hydrolase/oxidoreductase"/>
    <property type="match status" value="2"/>
</dbReference>
<dbReference type="InterPro" id="IPR036866">
    <property type="entry name" value="RibonucZ/Hydroxyglut_hydro"/>
</dbReference>
<evidence type="ECO:0000256" key="3">
    <source>
        <dbReference type="ARBA" id="ARBA00007823"/>
    </source>
</evidence>
<evidence type="ECO:0000256" key="2">
    <source>
        <dbReference type="ARBA" id="ARBA00001947"/>
    </source>
</evidence>
<keyword evidence="15" id="KW-1185">Reference proteome</keyword>
<keyword evidence="6" id="KW-0540">Nuclease</keyword>
<dbReference type="InterPro" id="IPR001279">
    <property type="entry name" value="Metallo-B-lactamas"/>
</dbReference>
<reference evidence="14 15" key="1">
    <citation type="submission" date="2024-03" db="EMBL/GenBank/DDBJ databases">
        <title>Genome-scale model development and genomic sequencing of the oleaginous clade Lipomyces.</title>
        <authorList>
            <consortium name="Lawrence Berkeley National Laboratory"/>
            <person name="Czajka J.J."/>
            <person name="Han Y."/>
            <person name="Kim J."/>
            <person name="Mondo S.J."/>
            <person name="Hofstad B.A."/>
            <person name="Robles A."/>
            <person name="Haridas S."/>
            <person name="Riley R."/>
            <person name="LaButti K."/>
            <person name="Pangilinan J."/>
            <person name="Andreopoulos W."/>
            <person name="Lipzen A."/>
            <person name="Yan J."/>
            <person name="Wang M."/>
            <person name="Ng V."/>
            <person name="Grigoriev I.V."/>
            <person name="Spatafora J.W."/>
            <person name="Magnuson J.K."/>
            <person name="Baker S.E."/>
            <person name="Pomraning K.R."/>
        </authorList>
    </citation>
    <scope>NUCLEOTIDE SEQUENCE [LARGE SCALE GENOMIC DNA]</scope>
    <source>
        <strain evidence="14 15">Phaff 52-87</strain>
    </source>
</reference>
<dbReference type="Gene3D" id="3.60.15.10">
    <property type="entry name" value="Ribonuclease Z/Hydroxyacylglutathione hydrolase-like"/>
    <property type="match status" value="2"/>
</dbReference>
<feature type="compositionally biased region" description="Basic and acidic residues" evidence="11">
    <location>
        <begin position="455"/>
        <end position="465"/>
    </location>
</feature>
<evidence type="ECO:0000256" key="6">
    <source>
        <dbReference type="ARBA" id="ARBA00022722"/>
    </source>
</evidence>